<keyword evidence="4" id="KW-0574">Periplasm</keyword>
<dbReference type="Gene3D" id="3.40.190.10">
    <property type="entry name" value="Periplasmic binding protein-like II"/>
    <property type="match status" value="2"/>
</dbReference>
<dbReference type="PANTHER" id="PTHR30222">
    <property type="entry name" value="SPERMIDINE/PUTRESCINE-BINDING PERIPLASMIC PROTEIN"/>
    <property type="match status" value="1"/>
</dbReference>
<evidence type="ECO:0000313" key="7">
    <source>
        <dbReference type="EMBL" id="MBC2691521.1"/>
    </source>
</evidence>
<keyword evidence="2" id="KW-0813">Transport</keyword>
<accession>A0A7X1GFR8</accession>
<proteinExistence type="predicted"/>
<feature type="signal peptide" evidence="6">
    <location>
        <begin position="1"/>
        <end position="18"/>
    </location>
</feature>
<evidence type="ECO:0000256" key="5">
    <source>
        <dbReference type="PIRSR" id="PIRSR019574-1"/>
    </source>
</evidence>
<sequence length="359" mass="39664">MKAISVLMLAVLALPVSAAERIVQFYGWAEYVGASTLKAFEAETGIKVQYDTFDSADVLETKLLTGRSGYDVVVPSIAMLDRLLQAKALQPSHIQQTERFAEMDPVLLSQLATVDKGNLYAVPYTWGTTGMAINRQEIDKRIPDAPISSLDLLFKPEYASKLKDCGVSVIDAPQEVISMALNYLGKSPYSKNRSDLVAAQKLLTLLHPSLRYIGTGTQSSDLANGDLCLALTYSGDAVLARMMAENAKKPFEVDYMIPQEGTLNWIDTLAIPADAPHPEEARAFIEFLTRPESLAELTNNFYYANSNTSATKLIDKPITENGGIYPSDAVRNSLFGEEPMTLSLMRERTRIWSTFRSQR</sequence>
<name>A0A7X1GFR8_9PSED</name>
<dbReference type="Pfam" id="PF13416">
    <property type="entry name" value="SBP_bac_8"/>
    <property type="match status" value="1"/>
</dbReference>
<dbReference type="PRINTS" id="PR00909">
    <property type="entry name" value="SPERMDNBNDNG"/>
</dbReference>
<evidence type="ECO:0000256" key="2">
    <source>
        <dbReference type="ARBA" id="ARBA00022448"/>
    </source>
</evidence>
<dbReference type="EMBL" id="JACMYG010000018">
    <property type="protein sequence ID" value="MBC2691521.1"/>
    <property type="molecule type" value="Genomic_DNA"/>
</dbReference>
<gene>
    <name evidence="7" type="ORF">H7995_17145</name>
</gene>
<feature type="chain" id="PRO_5030981580" evidence="6">
    <location>
        <begin position="19"/>
        <end position="359"/>
    </location>
</feature>
<comment type="subcellular location">
    <subcellularLocation>
        <location evidence="1">Periplasm</location>
    </subcellularLocation>
</comment>
<dbReference type="SUPFAM" id="SSF53850">
    <property type="entry name" value="Periplasmic binding protein-like II"/>
    <property type="match status" value="1"/>
</dbReference>
<evidence type="ECO:0000313" key="8">
    <source>
        <dbReference type="Proteomes" id="UP000526003"/>
    </source>
</evidence>
<dbReference type="AlphaFoldDB" id="A0A7X1GFR8"/>
<dbReference type="GO" id="GO:0042597">
    <property type="term" value="C:periplasmic space"/>
    <property type="evidence" value="ECO:0007669"/>
    <property type="project" value="UniProtKB-SubCell"/>
</dbReference>
<dbReference type="InterPro" id="IPR001188">
    <property type="entry name" value="Sperm_putr-bd"/>
</dbReference>
<dbReference type="GO" id="GO:0015846">
    <property type="term" value="P:polyamine transport"/>
    <property type="evidence" value="ECO:0007669"/>
    <property type="project" value="InterPro"/>
</dbReference>
<dbReference type="Proteomes" id="UP000526003">
    <property type="component" value="Unassembled WGS sequence"/>
</dbReference>
<dbReference type="PANTHER" id="PTHR30222:SF18">
    <property type="entry name" value="BIFUNCTIONAL POLYHYDROXYBUTYRATE SYNTHASE _ ABC TRANSPORTER PERIPLASMIC BINDING PROTEIN-RELATED"/>
    <property type="match status" value="1"/>
</dbReference>
<organism evidence="7 8">
    <name type="scientific">Pseudomonas kielensis</name>
    <dbReference type="NCBI Taxonomy" id="2762577"/>
    <lineage>
        <taxon>Bacteria</taxon>
        <taxon>Pseudomonadati</taxon>
        <taxon>Pseudomonadota</taxon>
        <taxon>Gammaproteobacteria</taxon>
        <taxon>Pseudomonadales</taxon>
        <taxon>Pseudomonadaceae</taxon>
        <taxon>Pseudomonas</taxon>
    </lineage>
</organism>
<evidence type="ECO:0000256" key="3">
    <source>
        <dbReference type="ARBA" id="ARBA00022729"/>
    </source>
</evidence>
<feature type="binding site" evidence="5">
    <location>
        <position position="30"/>
    </location>
    <ligand>
        <name>spermidine</name>
        <dbReference type="ChEBI" id="CHEBI:57834"/>
    </ligand>
</feature>
<evidence type="ECO:0000256" key="6">
    <source>
        <dbReference type="SAM" id="SignalP"/>
    </source>
</evidence>
<evidence type="ECO:0000256" key="1">
    <source>
        <dbReference type="ARBA" id="ARBA00004418"/>
    </source>
</evidence>
<reference evidence="7 8" key="1">
    <citation type="submission" date="2020-08" db="EMBL/GenBank/DDBJ databases">
        <title>Pseudomonas sp. nov.</title>
        <authorList>
            <person name="Gieschler S."/>
            <person name="Fiedler G."/>
            <person name="Brinks E."/>
            <person name="Boehnlein C."/>
            <person name="Franz C.M.A.P."/>
            <person name="Kabisch J."/>
        </authorList>
    </citation>
    <scope>NUCLEOTIDE SEQUENCE [LARGE SCALE GENOMIC DNA]</scope>
    <source>
        <strain evidence="7 8">MBT-1</strain>
    </source>
</reference>
<comment type="caution">
    <text evidence="7">The sequence shown here is derived from an EMBL/GenBank/DDBJ whole genome shotgun (WGS) entry which is preliminary data.</text>
</comment>
<dbReference type="GO" id="GO:0019808">
    <property type="term" value="F:polyamine binding"/>
    <property type="evidence" value="ECO:0007669"/>
    <property type="project" value="InterPro"/>
</dbReference>
<keyword evidence="8" id="KW-1185">Reference proteome</keyword>
<dbReference type="RefSeq" id="WP_185818656.1">
    <property type="nucleotide sequence ID" value="NZ_JACMYG010000018.1"/>
</dbReference>
<evidence type="ECO:0000256" key="4">
    <source>
        <dbReference type="ARBA" id="ARBA00022764"/>
    </source>
</evidence>
<dbReference type="PIRSF" id="PIRSF019574">
    <property type="entry name" value="Periplasmic_polyamine_BP"/>
    <property type="match status" value="1"/>
</dbReference>
<protein>
    <submittedName>
        <fullName evidence="7">Extracellular solute-binding protein</fullName>
    </submittedName>
</protein>
<keyword evidence="3 6" id="KW-0732">Signal</keyword>
<dbReference type="InterPro" id="IPR006059">
    <property type="entry name" value="SBP"/>
</dbReference>